<sequence>MFKTYAAVIETGPDSEAGCSAFFPDLPGCAAAGDTVAACFEDAHGALALHLAGMIEDGDPLPDPTPLDQITVDDDVHVAHIALIRVPVTGKTQRINITIDSTLLAAIDDVTTNRSAWLADAALAALRGQAR</sequence>
<organism evidence="2 3">
    <name type="scientific">Novispirillum itersonii</name>
    <name type="common">Aquaspirillum itersonii</name>
    <dbReference type="NCBI Taxonomy" id="189"/>
    <lineage>
        <taxon>Bacteria</taxon>
        <taxon>Pseudomonadati</taxon>
        <taxon>Pseudomonadota</taxon>
        <taxon>Alphaproteobacteria</taxon>
        <taxon>Rhodospirillales</taxon>
        <taxon>Novispirillaceae</taxon>
        <taxon>Novispirillum</taxon>
    </lineage>
</organism>
<dbReference type="PANTHER" id="PTHR34504:SF2">
    <property type="entry name" value="UPF0150 PROTEIN SSL0259"/>
    <property type="match status" value="1"/>
</dbReference>
<dbReference type="Proteomes" id="UP000544872">
    <property type="component" value="Unassembled WGS sequence"/>
</dbReference>
<dbReference type="Pfam" id="PF15919">
    <property type="entry name" value="HicB_lk_antitox"/>
    <property type="match status" value="1"/>
</dbReference>
<dbReference type="InterPro" id="IPR035069">
    <property type="entry name" value="TTHA1013/TTHA0281-like"/>
</dbReference>
<dbReference type="SUPFAM" id="SSF143100">
    <property type="entry name" value="TTHA1013/TTHA0281-like"/>
    <property type="match status" value="1"/>
</dbReference>
<dbReference type="PANTHER" id="PTHR34504">
    <property type="entry name" value="ANTITOXIN HICB"/>
    <property type="match status" value="1"/>
</dbReference>
<evidence type="ECO:0000259" key="1">
    <source>
        <dbReference type="Pfam" id="PF15919"/>
    </source>
</evidence>
<dbReference type="InterPro" id="IPR051404">
    <property type="entry name" value="TA_system_antitoxin"/>
</dbReference>
<feature type="domain" description="HicB-like antitoxin of toxin-antitoxin system" evidence="1">
    <location>
        <begin position="5"/>
        <end position="122"/>
    </location>
</feature>
<comment type="caution">
    <text evidence="2">The sequence shown here is derived from an EMBL/GenBank/DDBJ whole genome shotgun (WGS) entry which is preliminary data.</text>
</comment>
<name>A0A7W9ZKB0_NOVIT</name>
<keyword evidence="3" id="KW-1185">Reference proteome</keyword>
<protein>
    <submittedName>
        <fullName evidence="2">Putative RNase H-like HicB family nuclease</fullName>
    </submittedName>
</protein>
<dbReference type="AlphaFoldDB" id="A0A7W9ZKB0"/>
<dbReference type="Gene3D" id="3.30.160.250">
    <property type="match status" value="1"/>
</dbReference>
<proteinExistence type="predicted"/>
<evidence type="ECO:0000313" key="2">
    <source>
        <dbReference type="EMBL" id="MBB6212518.1"/>
    </source>
</evidence>
<dbReference type="EMBL" id="JACIIX010000033">
    <property type="protein sequence ID" value="MBB6212518.1"/>
    <property type="molecule type" value="Genomic_DNA"/>
</dbReference>
<evidence type="ECO:0000313" key="3">
    <source>
        <dbReference type="Proteomes" id="UP000544872"/>
    </source>
</evidence>
<dbReference type="InterPro" id="IPR031807">
    <property type="entry name" value="HicB-like"/>
</dbReference>
<accession>A0A7W9ZKB0</accession>
<gene>
    <name evidence="2" type="ORF">FHS48_003974</name>
</gene>
<reference evidence="2 3" key="1">
    <citation type="submission" date="2020-08" db="EMBL/GenBank/DDBJ databases">
        <title>Genomic Encyclopedia of Type Strains, Phase IV (KMG-IV): sequencing the most valuable type-strain genomes for metagenomic binning, comparative biology and taxonomic classification.</title>
        <authorList>
            <person name="Goeker M."/>
        </authorList>
    </citation>
    <scope>NUCLEOTIDE SEQUENCE [LARGE SCALE GENOMIC DNA]</scope>
    <source>
        <strain evidence="2 3">DSM 11590</strain>
    </source>
</reference>
<dbReference type="RefSeq" id="WP_184266693.1">
    <property type="nucleotide sequence ID" value="NZ_JACIIX010000033.1"/>
</dbReference>